<keyword evidence="3" id="KW-1003">Cell membrane</keyword>
<proteinExistence type="inferred from homology"/>
<keyword evidence="5 7" id="KW-1133">Transmembrane helix</keyword>
<dbReference type="AlphaFoldDB" id="A0A1T4KRV5"/>
<keyword evidence="4 7" id="KW-0812">Transmembrane</keyword>
<evidence type="ECO:0000256" key="7">
    <source>
        <dbReference type="SAM" id="Phobius"/>
    </source>
</evidence>
<dbReference type="GO" id="GO:0005886">
    <property type="term" value="C:plasma membrane"/>
    <property type="evidence" value="ECO:0007669"/>
    <property type="project" value="UniProtKB-SubCell"/>
</dbReference>
<comment type="subcellular location">
    <subcellularLocation>
        <location evidence="1">Cell membrane</location>
        <topology evidence="1">Multi-pass membrane protein</topology>
    </subcellularLocation>
</comment>
<dbReference type="OrthoDB" id="1682423at2"/>
<organism evidence="9 10">
    <name type="scientific">Garciella nitratireducens DSM 15102</name>
    <dbReference type="NCBI Taxonomy" id="1121911"/>
    <lineage>
        <taxon>Bacteria</taxon>
        <taxon>Bacillati</taxon>
        <taxon>Bacillota</taxon>
        <taxon>Clostridia</taxon>
        <taxon>Eubacteriales</taxon>
        <taxon>Eubacteriaceae</taxon>
        <taxon>Garciella</taxon>
    </lineage>
</organism>
<evidence type="ECO:0000256" key="3">
    <source>
        <dbReference type="ARBA" id="ARBA00022475"/>
    </source>
</evidence>
<evidence type="ECO:0000256" key="6">
    <source>
        <dbReference type="ARBA" id="ARBA00023136"/>
    </source>
</evidence>
<feature type="transmembrane region" description="Helical" evidence="7">
    <location>
        <begin position="6"/>
        <end position="23"/>
    </location>
</feature>
<evidence type="ECO:0000256" key="5">
    <source>
        <dbReference type="ARBA" id="ARBA00022989"/>
    </source>
</evidence>
<dbReference type="RefSeq" id="WP_087678099.1">
    <property type="nucleotide sequence ID" value="NZ_FUWV01000002.1"/>
</dbReference>
<dbReference type="Pfam" id="PF04239">
    <property type="entry name" value="DUF421"/>
    <property type="match status" value="1"/>
</dbReference>
<accession>A0A1T4KRV5</accession>
<feature type="transmembrane region" description="Helical" evidence="7">
    <location>
        <begin position="60"/>
        <end position="78"/>
    </location>
</feature>
<dbReference type="Gene3D" id="3.30.240.20">
    <property type="entry name" value="bsu07140 like domains"/>
    <property type="match status" value="2"/>
</dbReference>
<dbReference type="InterPro" id="IPR023090">
    <property type="entry name" value="UPF0702_alpha/beta_dom_sf"/>
</dbReference>
<evidence type="ECO:0000313" key="9">
    <source>
        <dbReference type="EMBL" id="SJZ45103.1"/>
    </source>
</evidence>
<evidence type="ECO:0000256" key="1">
    <source>
        <dbReference type="ARBA" id="ARBA00004651"/>
    </source>
</evidence>
<evidence type="ECO:0000313" key="10">
    <source>
        <dbReference type="Proteomes" id="UP000196365"/>
    </source>
</evidence>
<reference evidence="9 10" key="1">
    <citation type="submission" date="2017-02" db="EMBL/GenBank/DDBJ databases">
        <authorList>
            <person name="Peterson S.W."/>
        </authorList>
    </citation>
    <scope>NUCLEOTIDE SEQUENCE [LARGE SCALE GENOMIC DNA]</scope>
    <source>
        <strain evidence="9 10">DSM 15102</strain>
    </source>
</reference>
<comment type="similarity">
    <text evidence="2">Belongs to the UPF0702 family.</text>
</comment>
<evidence type="ECO:0000259" key="8">
    <source>
        <dbReference type="Pfam" id="PF04239"/>
    </source>
</evidence>
<dbReference type="Proteomes" id="UP000196365">
    <property type="component" value="Unassembled WGS sequence"/>
</dbReference>
<dbReference type="InterPro" id="IPR007353">
    <property type="entry name" value="DUF421"/>
</dbReference>
<evidence type="ECO:0000256" key="2">
    <source>
        <dbReference type="ARBA" id="ARBA00006448"/>
    </source>
</evidence>
<dbReference type="PANTHER" id="PTHR34582:SF6">
    <property type="entry name" value="UPF0702 TRANSMEMBRANE PROTEIN YCAP"/>
    <property type="match status" value="1"/>
</dbReference>
<feature type="transmembrane region" description="Helical" evidence="7">
    <location>
        <begin position="35"/>
        <end position="54"/>
    </location>
</feature>
<dbReference type="EMBL" id="FUWV01000002">
    <property type="protein sequence ID" value="SJZ45103.1"/>
    <property type="molecule type" value="Genomic_DNA"/>
</dbReference>
<keyword evidence="10" id="KW-1185">Reference proteome</keyword>
<name>A0A1T4KRV5_9FIRM</name>
<protein>
    <submittedName>
        <fullName evidence="9">Uncharacterized membrane protein YcaP, DUF421 family</fullName>
    </submittedName>
</protein>
<evidence type="ECO:0000256" key="4">
    <source>
        <dbReference type="ARBA" id="ARBA00022692"/>
    </source>
</evidence>
<dbReference type="PANTHER" id="PTHR34582">
    <property type="entry name" value="UPF0702 TRANSMEMBRANE PROTEIN YCAP"/>
    <property type="match status" value="1"/>
</dbReference>
<keyword evidence="6 7" id="KW-0472">Membrane</keyword>
<feature type="domain" description="YetF C-terminal" evidence="8">
    <location>
        <begin position="79"/>
        <end position="210"/>
    </location>
</feature>
<sequence length="227" mass="25948">MLIVFIRVVILYISVLLGLRMMGKRQIGEMQPFELVITIMISELAAIPIENTGIPLLNGMIPIFTLLFLEGLFSVLMLKSNKFRNFIDGTPSIIMDKGKLIYKELKNQRIAVEDLFEELRIAGYPDLHEIEYVILETDGELTIIPKAENKAVTLKDMNIVSPPVEIPILLIVDGVRYQKNMKKINCDNQWLDDQIKAQGFNNDKEILIAYLDSQRQFHIQGKNEGEV</sequence>
<gene>
    <name evidence="9" type="ORF">SAMN02745973_00676</name>
</gene>